<evidence type="ECO:0000313" key="2">
    <source>
        <dbReference type="Proteomes" id="UP000321750"/>
    </source>
</evidence>
<keyword evidence="2" id="KW-1185">Reference proteome</keyword>
<dbReference type="EMBL" id="BJZV01000022">
    <property type="protein sequence ID" value="GEP11685.1"/>
    <property type="molecule type" value="Genomic_DNA"/>
</dbReference>
<sequence length="129" mass="13665">MIQRRAKRLGTQNESATAALVSGADARQMDRTRARKRLQALIRAGVVWYGEGKGRDPKASAVQGGTHEAFALAGLGSAEVARRYAGAHGAHRRMASTAAGAVRMKAQRASSIRERVWPDAIIGGSPASE</sequence>
<comment type="caution">
    <text evidence="1">The sequence shown here is derived from an EMBL/GenBank/DDBJ whole genome shotgun (WGS) entry which is preliminary data.</text>
</comment>
<dbReference type="Proteomes" id="UP000321750">
    <property type="component" value="Unassembled WGS sequence"/>
</dbReference>
<gene>
    <name evidence="1" type="ORF">MGN01_35300</name>
</gene>
<name>A0A512JP01_9HYPH</name>
<protein>
    <submittedName>
        <fullName evidence="1">Uncharacterized protein</fullName>
    </submittedName>
</protein>
<accession>A0A512JP01</accession>
<organism evidence="1 2">
    <name type="scientific">Methylobacterium gnaphalii</name>
    <dbReference type="NCBI Taxonomy" id="1010610"/>
    <lineage>
        <taxon>Bacteria</taxon>
        <taxon>Pseudomonadati</taxon>
        <taxon>Pseudomonadota</taxon>
        <taxon>Alphaproteobacteria</taxon>
        <taxon>Hyphomicrobiales</taxon>
        <taxon>Methylobacteriaceae</taxon>
        <taxon>Methylobacterium</taxon>
    </lineage>
</organism>
<evidence type="ECO:0000313" key="1">
    <source>
        <dbReference type="EMBL" id="GEP11685.1"/>
    </source>
</evidence>
<reference evidence="1 2" key="1">
    <citation type="submission" date="2019-07" db="EMBL/GenBank/DDBJ databases">
        <title>Whole genome shotgun sequence of Methylobacterium gnaphalii NBRC 107716.</title>
        <authorList>
            <person name="Hosoyama A."/>
            <person name="Uohara A."/>
            <person name="Ohji S."/>
            <person name="Ichikawa N."/>
        </authorList>
    </citation>
    <scope>NUCLEOTIDE SEQUENCE [LARGE SCALE GENOMIC DNA]</scope>
    <source>
        <strain evidence="1 2">NBRC 107716</strain>
    </source>
</reference>
<dbReference type="AlphaFoldDB" id="A0A512JP01"/>
<proteinExistence type="predicted"/>